<reference evidence="3" key="3">
    <citation type="journal article" date="2016" name="Gigascience">
        <title>De novo construction of an expanded transcriptome assembly for the western tarnished plant bug, Lygus hesperus.</title>
        <authorList>
            <person name="Tassone E.E."/>
            <person name="Geib S.M."/>
            <person name="Hall B."/>
            <person name="Fabrick J.A."/>
            <person name="Brent C.S."/>
            <person name="Hull J.J."/>
        </authorList>
    </citation>
    <scope>NUCLEOTIDE SEQUENCE</scope>
</reference>
<dbReference type="AlphaFoldDB" id="A0A0A9XL69"/>
<accession>A0A0A9XL69</accession>
<reference evidence="2" key="2">
    <citation type="submission" date="2014-07" db="EMBL/GenBank/DDBJ databases">
        <authorList>
            <person name="Hull J."/>
        </authorList>
    </citation>
    <scope>NUCLEOTIDE SEQUENCE</scope>
</reference>
<dbReference type="EMBL" id="GBHO01022920">
    <property type="protein sequence ID" value="JAG20684.1"/>
    <property type="molecule type" value="Transcribed_RNA"/>
</dbReference>
<organism evidence="2">
    <name type="scientific">Lygus hesperus</name>
    <name type="common">Western plant bug</name>
    <dbReference type="NCBI Taxonomy" id="30085"/>
    <lineage>
        <taxon>Eukaryota</taxon>
        <taxon>Metazoa</taxon>
        <taxon>Ecdysozoa</taxon>
        <taxon>Arthropoda</taxon>
        <taxon>Hexapoda</taxon>
        <taxon>Insecta</taxon>
        <taxon>Pterygota</taxon>
        <taxon>Neoptera</taxon>
        <taxon>Paraneoptera</taxon>
        <taxon>Hemiptera</taxon>
        <taxon>Heteroptera</taxon>
        <taxon>Panheteroptera</taxon>
        <taxon>Cimicomorpha</taxon>
        <taxon>Miridae</taxon>
        <taxon>Mirini</taxon>
        <taxon>Lygus</taxon>
    </lineage>
</organism>
<evidence type="ECO:0000313" key="3">
    <source>
        <dbReference type="EMBL" id="JAP97512.1"/>
    </source>
</evidence>
<protein>
    <submittedName>
        <fullName evidence="2">Bifunctional NAD(P)H-hydrate repair enzyme Nnr</fullName>
    </submittedName>
</protein>
<gene>
    <name evidence="2" type="primary">nnr_1</name>
    <name evidence="2" type="ORF">CM83_14239</name>
    <name evidence="3" type="ORF">g.32748</name>
</gene>
<name>A0A0A9XL69_LYGHE</name>
<evidence type="ECO:0000256" key="1">
    <source>
        <dbReference type="SAM" id="MobiDB-lite"/>
    </source>
</evidence>
<feature type="region of interest" description="Disordered" evidence="1">
    <location>
        <begin position="54"/>
        <end position="85"/>
    </location>
</feature>
<proteinExistence type="predicted"/>
<sequence>MLQLLQNSENSQKYSKMRILLGVARSSLTEQAASVLNQQVASVDATVSTSSHTAMYVPPSIRPPRTPVETRTDAPLAHPTTKTTIPCTLSGMEEEEAIGGYGGYTLR</sequence>
<reference evidence="2" key="1">
    <citation type="journal article" date="2014" name="PLoS ONE">
        <title>Transcriptome-Based Identification of ABC Transporters in the Western Tarnished Plant Bug Lygus hesperus.</title>
        <authorList>
            <person name="Hull J.J."/>
            <person name="Chaney K."/>
            <person name="Geib S.M."/>
            <person name="Fabrick J.A."/>
            <person name="Brent C.S."/>
            <person name="Walsh D."/>
            <person name="Lavine L.C."/>
        </authorList>
    </citation>
    <scope>NUCLEOTIDE SEQUENCE</scope>
</reference>
<evidence type="ECO:0000313" key="2">
    <source>
        <dbReference type="EMBL" id="JAG20684.1"/>
    </source>
</evidence>
<dbReference type="EMBL" id="GDHC01021116">
    <property type="protein sequence ID" value="JAP97512.1"/>
    <property type="molecule type" value="Transcribed_RNA"/>
</dbReference>